<dbReference type="AlphaFoldDB" id="A0AAV9S4J5"/>
<sequence length="215" mass="24396">MTARCARSAFRNVLSPNLTDCGQSHTSELTLLSREHDVELEGYPAILRLSVLADFYWYQVKDLVTNVQECRTKLQMIRAEARRYFLVQRDLQHKSRLKWTATCADPLAYIQGDMNKLSSLQDSRTFKALDTQATRSAPSMVQSHMDPRMTQVCSEVPSARVGVGSKSNHVCLACAHAEKLKEHQHTQELPFNLYMLHAQLGAVDIIPSEHFHKLA</sequence>
<evidence type="ECO:0000313" key="1">
    <source>
        <dbReference type="EMBL" id="KAK5616141.1"/>
    </source>
</evidence>
<accession>A0AAV9S4J5</accession>
<protein>
    <submittedName>
        <fullName evidence="1">Uncharacterized protein</fullName>
    </submittedName>
</protein>
<comment type="caution">
    <text evidence="1">The sequence shown here is derived from an EMBL/GenBank/DDBJ whole genome shotgun (WGS) entry which is preliminary data.</text>
</comment>
<proteinExistence type="predicted"/>
<keyword evidence="2" id="KW-1185">Reference proteome</keyword>
<gene>
    <name evidence="1" type="ORF">CRENBAI_016616</name>
</gene>
<dbReference type="EMBL" id="JAHHUM010000902">
    <property type="protein sequence ID" value="KAK5616141.1"/>
    <property type="molecule type" value="Genomic_DNA"/>
</dbReference>
<dbReference type="Proteomes" id="UP001311232">
    <property type="component" value="Unassembled WGS sequence"/>
</dbReference>
<organism evidence="1 2">
    <name type="scientific">Crenichthys baileyi</name>
    <name type="common">White River springfish</name>
    <dbReference type="NCBI Taxonomy" id="28760"/>
    <lineage>
        <taxon>Eukaryota</taxon>
        <taxon>Metazoa</taxon>
        <taxon>Chordata</taxon>
        <taxon>Craniata</taxon>
        <taxon>Vertebrata</taxon>
        <taxon>Euteleostomi</taxon>
        <taxon>Actinopterygii</taxon>
        <taxon>Neopterygii</taxon>
        <taxon>Teleostei</taxon>
        <taxon>Neoteleostei</taxon>
        <taxon>Acanthomorphata</taxon>
        <taxon>Ovalentaria</taxon>
        <taxon>Atherinomorphae</taxon>
        <taxon>Cyprinodontiformes</taxon>
        <taxon>Goodeidae</taxon>
        <taxon>Crenichthys</taxon>
    </lineage>
</organism>
<reference evidence="1 2" key="1">
    <citation type="submission" date="2021-06" db="EMBL/GenBank/DDBJ databases">
        <authorList>
            <person name="Palmer J.M."/>
        </authorList>
    </citation>
    <scope>NUCLEOTIDE SEQUENCE [LARGE SCALE GENOMIC DNA]</scope>
    <source>
        <strain evidence="1 2">MEX-2019</strain>
        <tissue evidence="1">Muscle</tissue>
    </source>
</reference>
<name>A0AAV9S4J5_9TELE</name>
<evidence type="ECO:0000313" key="2">
    <source>
        <dbReference type="Proteomes" id="UP001311232"/>
    </source>
</evidence>